<proteinExistence type="predicted"/>
<dbReference type="PROSITE" id="PS51257">
    <property type="entry name" value="PROKAR_LIPOPROTEIN"/>
    <property type="match status" value="1"/>
</dbReference>
<dbReference type="SUPFAM" id="SSF51445">
    <property type="entry name" value="(Trans)glycosidases"/>
    <property type="match status" value="1"/>
</dbReference>
<sequence>MSKISCKLIILFVVVFTISCSDNSSTDDDLGKRTFFMGTTPWPADLTVNEVDKTYDFINQHCDIVSHHFDEGVPYDEAFSGTAMPQELLDNIYTRKSKTDSGKKVFLSVSALSITRIAKAKYYESVSTPQAVKESWEQLPFDDVNVVTAYVNYMSFLIDEFNPIYVNYGVESNGQFWDPIAFIKYKQFLGQVYSQLKIKYPNIPFFISFIVDESNQGFGYASQLTQYSDFVGLSAYPYVSISSSQNGNTNPENFPANYFEKFIALDSNKPIAFAETGYIAENLVVPLYSLNKQGNENWQKLYLEKVLELSNSKRAKLFIWFCPKDYDALITTFQNQGMNDVETVSILKLWRDTGLIDENGNSRASYNSWLTWMNKERID</sequence>
<organism evidence="2 3">
    <name type="scientific">Flavobacterium jumunjinense</name>
    <dbReference type="NCBI Taxonomy" id="998845"/>
    <lineage>
        <taxon>Bacteria</taxon>
        <taxon>Pseudomonadati</taxon>
        <taxon>Bacteroidota</taxon>
        <taxon>Flavobacteriia</taxon>
        <taxon>Flavobacteriales</taxon>
        <taxon>Flavobacteriaceae</taxon>
        <taxon>Flavobacterium</taxon>
    </lineage>
</organism>
<dbReference type="RefSeq" id="WP_236458122.1">
    <property type="nucleotide sequence ID" value="NZ_CBCSGE010000008.1"/>
</dbReference>
<name>A0ABV5GRB8_9FLAO</name>
<reference evidence="2 3" key="1">
    <citation type="submission" date="2024-09" db="EMBL/GenBank/DDBJ databases">
        <authorList>
            <person name="Sun Q."/>
            <person name="Mori K."/>
        </authorList>
    </citation>
    <scope>NUCLEOTIDE SEQUENCE [LARGE SCALE GENOMIC DNA]</scope>
    <source>
        <strain evidence="2 3">CECT 7955</strain>
    </source>
</reference>
<feature type="signal peptide" evidence="1">
    <location>
        <begin position="1"/>
        <end position="26"/>
    </location>
</feature>
<evidence type="ECO:0000313" key="2">
    <source>
        <dbReference type="EMBL" id="MFB9097924.1"/>
    </source>
</evidence>
<dbReference type="InterPro" id="IPR017853">
    <property type="entry name" value="GH"/>
</dbReference>
<comment type="caution">
    <text evidence="2">The sequence shown here is derived from an EMBL/GenBank/DDBJ whole genome shotgun (WGS) entry which is preliminary data.</text>
</comment>
<gene>
    <name evidence="2" type="ORF">ACFFVF_15500</name>
</gene>
<keyword evidence="3" id="KW-1185">Reference proteome</keyword>
<evidence type="ECO:0008006" key="4">
    <source>
        <dbReference type="Google" id="ProtNLM"/>
    </source>
</evidence>
<protein>
    <recommendedName>
        <fullName evidence="4">Arabinogalactan endo-beta-1,4-galactanase</fullName>
    </recommendedName>
</protein>
<keyword evidence="1" id="KW-0732">Signal</keyword>
<evidence type="ECO:0000313" key="3">
    <source>
        <dbReference type="Proteomes" id="UP001589607"/>
    </source>
</evidence>
<feature type="chain" id="PRO_5045336418" description="Arabinogalactan endo-beta-1,4-galactanase" evidence="1">
    <location>
        <begin position="27"/>
        <end position="379"/>
    </location>
</feature>
<dbReference type="EMBL" id="JBHMEY010000066">
    <property type="protein sequence ID" value="MFB9097924.1"/>
    <property type="molecule type" value="Genomic_DNA"/>
</dbReference>
<dbReference type="Gene3D" id="3.20.20.80">
    <property type="entry name" value="Glycosidases"/>
    <property type="match status" value="1"/>
</dbReference>
<dbReference type="Proteomes" id="UP001589607">
    <property type="component" value="Unassembled WGS sequence"/>
</dbReference>
<evidence type="ECO:0000256" key="1">
    <source>
        <dbReference type="SAM" id="SignalP"/>
    </source>
</evidence>
<accession>A0ABV5GRB8</accession>